<dbReference type="OrthoDB" id="4952775at2"/>
<dbReference type="RefSeq" id="WP_141364805.1">
    <property type="nucleotide sequence ID" value="NZ_BAAAJL010000013.1"/>
</dbReference>
<protein>
    <submittedName>
        <fullName evidence="2">Uncharacterized protein</fullName>
    </submittedName>
</protein>
<evidence type="ECO:0000256" key="1">
    <source>
        <dbReference type="SAM" id="MobiDB-lite"/>
    </source>
</evidence>
<organism evidence="2 3">
    <name type="scientific">Glutamicibacter uratoxydans</name>
    <name type="common">Arthrobacter uratoxydans</name>
    <dbReference type="NCBI Taxonomy" id="43667"/>
    <lineage>
        <taxon>Bacteria</taxon>
        <taxon>Bacillati</taxon>
        <taxon>Actinomycetota</taxon>
        <taxon>Actinomycetes</taxon>
        <taxon>Micrococcales</taxon>
        <taxon>Micrococcaceae</taxon>
        <taxon>Glutamicibacter</taxon>
    </lineage>
</organism>
<dbReference type="Proteomes" id="UP000316612">
    <property type="component" value="Unassembled WGS sequence"/>
</dbReference>
<evidence type="ECO:0000313" key="3">
    <source>
        <dbReference type="Proteomes" id="UP000316612"/>
    </source>
</evidence>
<accession>A0A4Y4DRQ4</accession>
<feature type="region of interest" description="Disordered" evidence="1">
    <location>
        <begin position="1"/>
        <end position="22"/>
    </location>
</feature>
<name>A0A4Y4DRQ4_GLUUR</name>
<feature type="compositionally biased region" description="Polar residues" evidence="1">
    <location>
        <begin position="1"/>
        <end position="15"/>
    </location>
</feature>
<evidence type="ECO:0000313" key="2">
    <source>
        <dbReference type="EMBL" id="GED06594.1"/>
    </source>
</evidence>
<dbReference type="AlphaFoldDB" id="A0A4Y4DRQ4"/>
<keyword evidence="3" id="KW-1185">Reference proteome</keyword>
<gene>
    <name evidence="2" type="ORF">AUR04nite_21260</name>
</gene>
<dbReference type="EMBL" id="BJNY01000011">
    <property type="protein sequence ID" value="GED06594.1"/>
    <property type="molecule type" value="Genomic_DNA"/>
</dbReference>
<reference evidence="2 3" key="1">
    <citation type="submission" date="2019-06" db="EMBL/GenBank/DDBJ databases">
        <title>Whole genome shotgun sequence of Glutamicibacter uratoxydans NBRC 15515.</title>
        <authorList>
            <person name="Hosoyama A."/>
            <person name="Uohara A."/>
            <person name="Ohji S."/>
            <person name="Ichikawa N."/>
        </authorList>
    </citation>
    <scope>NUCLEOTIDE SEQUENCE [LARGE SCALE GENOMIC DNA]</scope>
    <source>
        <strain evidence="2 3">NBRC 15515</strain>
    </source>
</reference>
<comment type="caution">
    <text evidence="2">The sequence shown here is derived from an EMBL/GenBank/DDBJ whole genome shotgun (WGS) entry which is preliminary data.</text>
</comment>
<sequence length="94" mass="10220">MSSDCSAAIQNQNKSWQDKKATEDQIKQLEVTSLQVCRNLDEWATAVSYNPGSMGYEVLSTEEAANLVYLPCEGDDPENQTPVCADAAGRGYLG</sequence>
<proteinExistence type="predicted"/>